<proteinExistence type="predicted"/>
<feature type="domain" description="Resolvase/invertase-type recombinase catalytic" evidence="5">
    <location>
        <begin position="30"/>
        <end position="182"/>
    </location>
</feature>
<dbReference type="Gene3D" id="3.40.50.1390">
    <property type="entry name" value="Resolvase, N-terminal catalytic domain"/>
    <property type="match status" value="1"/>
</dbReference>
<dbReference type="Pfam" id="PF07508">
    <property type="entry name" value="Recombinase"/>
    <property type="match status" value="1"/>
</dbReference>
<reference evidence="8" key="1">
    <citation type="journal article" date="2019" name="Int. J. Syst. Evol. Microbiol.">
        <title>The Global Catalogue of Microorganisms (GCM) 10K type strain sequencing project: providing services to taxonomists for standard genome sequencing and annotation.</title>
        <authorList>
            <consortium name="The Broad Institute Genomics Platform"/>
            <consortium name="The Broad Institute Genome Sequencing Center for Infectious Disease"/>
            <person name="Wu L."/>
            <person name="Ma J."/>
        </authorList>
    </citation>
    <scope>NUCLEOTIDE SEQUENCE [LARGE SCALE GENOMIC DNA]</scope>
    <source>
        <strain evidence="8">KCTC 32041</strain>
    </source>
</reference>
<dbReference type="SMART" id="SM00857">
    <property type="entry name" value="Resolvase"/>
    <property type="match status" value="1"/>
</dbReference>
<dbReference type="Proteomes" id="UP000600877">
    <property type="component" value="Unassembled WGS sequence"/>
</dbReference>
<dbReference type="EMBL" id="BMYW01000005">
    <property type="protein sequence ID" value="GGX90466.1"/>
    <property type="molecule type" value="Genomic_DNA"/>
</dbReference>
<dbReference type="InterPro" id="IPR006118">
    <property type="entry name" value="Recombinase_CS"/>
</dbReference>
<evidence type="ECO:0000256" key="4">
    <source>
        <dbReference type="PROSITE-ProRule" id="PRU10137"/>
    </source>
</evidence>
<dbReference type="InterPro" id="IPR025827">
    <property type="entry name" value="Zn_ribbon_recom_dom"/>
</dbReference>
<dbReference type="PROSITE" id="PS00397">
    <property type="entry name" value="RECOMBINASES_1"/>
    <property type="match status" value="1"/>
</dbReference>
<dbReference type="PANTHER" id="PTHR30461:SF23">
    <property type="entry name" value="DNA RECOMBINASE-RELATED"/>
    <property type="match status" value="1"/>
</dbReference>
<keyword evidence="8" id="KW-1185">Reference proteome</keyword>
<dbReference type="SUPFAM" id="SSF53041">
    <property type="entry name" value="Resolvase-like"/>
    <property type="match status" value="1"/>
</dbReference>
<evidence type="ECO:0000259" key="6">
    <source>
        <dbReference type="PROSITE" id="PS51737"/>
    </source>
</evidence>
<keyword evidence="1" id="KW-0229">DNA integration</keyword>
<keyword evidence="2" id="KW-0238">DNA-binding</keyword>
<evidence type="ECO:0000259" key="5">
    <source>
        <dbReference type="PROSITE" id="PS51736"/>
    </source>
</evidence>
<dbReference type="Pfam" id="PF13408">
    <property type="entry name" value="Zn_ribbon_recom"/>
    <property type="match status" value="1"/>
</dbReference>
<dbReference type="PANTHER" id="PTHR30461">
    <property type="entry name" value="DNA-INVERTASE FROM LAMBDOID PROPHAGE"/>
    <property type="match status" value="1"/>
</dbReference>
<dbReference type="InterPro" id="IPR050639">
    <property type="entry name" value="SSR_resolvase"/>
</dbReference>
<comment type="caution">
    <text evidence="7">The sequence shown here is derived from an EMBL/GenBank/DDBJ whole genome shotgun (WGS) entry which is preliminary data.</text>
</comment>
<dbReference type="InterPro" id="IPR011109">
    <property type="entry name" value="DNA_bind_recombinase_dom"/>
</dbReference>
<dbReference type="InterPro" id="IPR036162">
    <property type="entry name" value="Resolvase-like_N_sf"/>
</dbReference>
<protein>
    <submittedName>
        <fullName evidence="7">Recombinase RecB</fullName>
    </submittedName>
</protein>
<keyword evidence="3" id="KW-0233">DNA recombination</keyword>
<evidence type="ECO:0000256" key="1">
    <source>
        <dbReference type="ARBA" id="ARBA00022908"/>
    </source>
</evidence>
<dbReference type="PROSITE" id="PS51736">
    <property type="entry name" value="RECOMBINASES_3"/>
    <property type="match status" value="1"/>
</dbReference>
<evidence type="ECO:0000256" key="2">
    <source>
        <dbReference type="ARBA" id="ARBA00023125"/>
    </source>
</evidence>
<sequence length="573" mass="65183">MPADQRERLRRVGRRQGLQAAIPLREVAMAVALYARVSTVRQADNDLSIPDQLRQMREWCERQGYVIGHEYVEPGASATDDRRPVLQDMMQEALRSPSPFEAIVVHSLSRFFRDSVSMGLYERKLAKFGVKLISITQMTGDDPAGEMARKIFSVFDEYQSKENGKHTSRAMKENARQGFNNGSQPPYGYCTVEAEATTSRGRHKKRLAVYEPEATVVRQIYALYLHGYQGRPMGMKEIAGHLTKRGLLMRGKPWRMQMVYGVLSKELYVGVRYFNVTQAKTRRRNPPEQWVKQEVDAIIDRATFDDVRALRSARAPSKVAPRMVSSDTLLTGLLKCGHCGAAMTLATGKGGRYRYYKCTNRQNKQNDICDSKNIPMERLDDAVLRFFAEQWLVPERVGGLLTEWRQQLSLRKSGQQDRYAQVQRTLADIEARQARLLDAIESGALPVADLSIRSRLDRLKAEREAQLVELAGIKRVQAVPEKDITPQQIGVFCQVLRDRLQMDKVFAKQYLKVLLRDIRITAAGEAVMSGSYEGLAQTVLKTKRGTESVPSFVRVWRPHGESNPGRRRERAVF</sequence>
<organism evidence="7 8">
    <name type="scientific">Vogesella alkaliphila</name>
    <dbReference type="NCBI Taxonomy" id="1193621"/>
    <lineage>
        <taxon>Bacteria</taxon>
        <taxon>Pseudomonadati</taxon>
        <taxon>Pseudomonadota</taxon>
        <taxon>Betaproteobacteria</taxon>
        <taxon>Neisseriales</taxon>
        <taxon>Chromobacteriaceae</taxon>
        <taxon>Vogesella</taxon>
    </lineage>
</organism>
<dbReference type="Gene3D" id="3.90.1750.20">
    <property type="entry name" value="Putative Large Serine Recombinase, Chain B, Domain 2"/>
    <property type="match status" value="1"/>
</dbReference>
<accession>A0ABQ2YRG1</accession>
<feature type="domain" description="Recombinase" evidence="6">
    <location>
        <begin position="186"/>
        <end position="317"/>
    </location>
</feature>
<dbReference type="Pfam" id="PF00239">
    <property type="entry name" value="Resolvase"/>
    <property type="match status" value="1"/>
</dbReference>
<dbReference type="InterPro" id="IPR038109">
    <property type="entry name" value="DNA_bind_recomb_sf"/>
</dbReference>
<dbReference type="CDD" id="cd00338">
    <property type="entry name" value="Ser_Recombinase"/>
    <property type="match status" value="1"/>
</dbReference>
<evidence type="ECO:0000256" key="3">
    <source>
        <dbReference type="ARBA" id="ARBA00023172"/>
    </source>
</evidence>
<evidence type="ECO:0000313" key="7">
    <source>
        <dbReference type="EMBL" id="GGX90466.1"/>
    </source>
</evidence>
<gene>
    <name evidence="7" type="ORF">GCM10011290_17730</name>
</gene>
<dbReference type="InterPro" id="IPR006119">
    <property type="entry name" value="Resolv_N"/>
</dbReference>
<evidence type="ECO:0000313" key="8">
    <source>
        <dbReference type="Proteomes" id="UP000600877"/>
    </source>
</evidence>
<dbReference type="PROSITE" id="PS51737">
    <property type="entry name" value="RECOMBINASE_DNA_BIND"/>
    <property type="match status" value="1"/>
</dbReference>
<feature type="active site" description="O-(5'-phospho-DNA)-serine intermediate" evidence="4">
    <location>
        <position position="38"/>
    </location>
</feature>
<name>A0ABQ2YRG1_9NEIS</name>